<proteinExistence type="predicted"/>
<dbReference type="EMBL" id="VTWT01000005">
    <property type="protein sequence ID" value="KAA9333840.1"/>
    <property type="molecule type" value="Genomic_DNA"/>
</dbReference>
<protein>
    <recommendedName>
        <fullName evidence="3">Capsule assembly Wzi family protein</fullName>
    </recommendedName>
</protein>
<sequence length="353" mass="40974">MELGTRTLGFFKDNEYFNKIADGYTLFGYQLQPSLKYYASEKIKLEAGVLLLKDFGNRKYRLIQPTFTAIYSTGKHTFLFGTLHGNLNFGYIEPLWDFERQLTTPIQNGIQYKYDGNRFDFQTWVDWQVMQYAYDPKQEEIAGGFTGNLKGFFFKRTQLSFPLQFTAKHKGGQIDVNDHPLTTLFNGATGFEITSHLSNWNDSLQQESFLRNIYTKNYFVGYKDHSFTHQFPFQGGSGIYLNAGADTRWANFMLSYWKGNGYISEFGGRLYQSVSTTVKNPGYIEKHRQLLILRIMKDWPILNADKTEYSGLTFTGRLEPFYDFRTGSVEFAAGLYLNFNTDFFLGKPKLRSR</sequence>
<dbReference type="AlphaFoldDB" id="A0A5N1IUZ6"/>
<organism evidence="1 2">
    <name type="scientific">Adhaeribacter soli</name>
    <dbReference type="NCBI Taxonomy" id="2607655"/>
    <lineage>
        <taxon>Bacteria</taxon>
        <taxon>Pseudomonadati</taxon>
        <taxon>Bacteroidota</taxon>
        <taxon>Cytophagia</taxon>
        <taxon>Cytophagales</taxon>
        <taxon>Hymenobacteraceae</taxon>
        <taxon>Adhaeribacter</taxon>
    </lineage>
</organism>
<gene>
    <name evidence="1" type="ORF">F0P94_10620</name>
</gene>
<name>A0A5N1IUZ6_9BACT</name>
<reference evidence="1 2" key="1">
    <citation type="submission" date="2019-09" db="EMBL/GenBank/DDBJ databases">
        <title>Genome sequence of Adhaeribacter sp. M2.</title>
        <authorList>
            <person name="Srinivasan S."/>
        </authorList>
    </citation>
    <scope>NUCLEOTIDE SEQUENCE [LARGE SCALE GENOMIC DNA]</scope>
    <source>
        <strain evidence="1 2">M2</strain>
    </source>
</reference>
<keyword evidence="2" id="KW-1185">Reference proteome</keyword>
<dbReference type="Proteomes" id="UP000326570">
    <property type="component" value="Unassembled WGS sequence"/>
</dbReference>
<evidence type="ECO:0008006" key="3">
    <source>
        <dbReference type="Google" id="ProtNLM"/>
    </source>
</evidence>
<accession>A0A5N1IUZ6</accession>
<comment type="caution">
    <text evidence="1">The sequence shown here is derived from an EMBL/GenBank/DDBJ whole genome shotgun (WGS) entry which is preliminary data.</text>
</comment>
<evidence type="ECO:0000313" key="2">
    <source>
        <dbReference type="Proteomes" id="UP000326570"/>
    </source>
</evidence>
<evidence type="ECO:0000313" key="1">
    <source>
        <dbReference type="EMBL" id="KAA9333840.1"/>
    </source>
</evidence>